<proteinExistence type="predicted"/>
<dbReference type="eggNOG" id="ENOG502ZY5Y">
    <property type="taxonomic scope" value="Bacteria"/>
</dbReference>
<dbReference type="AlphaFoldDB" id="A0A031JNQ8"/>
<gene>
    <name evidence="1" type="ORF">BV97_04651</name>
</gene>
<organism evidence="1 2">
    <name type="scientific">Novosphingobium resinovorum</name>
    <dbReference type="NCBI Taxonomy" id="158500"/>
    <lineage>
        <taxon>Bacteria</taxon>
        <taxon>Pseudomonadati</taxon>
        <taxon>Pseudomonadota</taxon>
        <taxon>Alphaproteobacteria</taxon>
        <taxon>Sphingomonadales</taxon>
        <taxon>Sphingomonadaceae</taxon>
        <taxon>Novosphingobium</taxon>
    </lineage>
</organism>
<comment type="caution">
    <text evidence="1">The sequence shown here is derived from an EMBL/GenBank/DDBJ whole genome shotgun (WGS) entry which is preliminary data.</text>
</comment>
<sequence>MIHEPIYPQVPGHRGVDTSIEAAEAIEMSVGHLQRVALRAIRAAGSRGLTTNELVAAVRIGRDSIQPRTSELREMGLIRDSGSRRRNANGKSAIVWVAQSSRGRAPR</sequence>
<dbReference type="InterPro" id="IPR036390">
    <property type="entry name" value="WH_DNA-bd_sf"/>
</dbReference>
<accession>A0A031JNQ8</accession>
<protein>
    <submittedName>
        <fullName evidence="1">Uncharacterized protein</fullName>
    </submittedName>
</protein>
<evidence type="ECO:0000313" key="1">
    <source>
        <dbReference type="EMBL" id="EZP74913.1"/>
    </source>
</evidence>
<reference evidence="1 2" key="1">
    <citation type="submission" date="2014-03" db="EMBL/GenBank/DDBJ databases">
        <title>Whole genome sequence of Novosphingobium resinovorum KF1.</title>
        <authorList>
            <person name="Gan H.M."/>
            <person name="Gan H.Y."/>
            <person name="Chew T.H."/>
            <person name="Savka M.A."/>
        </authorList>
    </citation>
    <scope>NUCLEOTIDE SEQUENCE [LARGE SCALE GENOMIC DNA]</scope>
    <source>
        <strain evidence="1 2">KF1</strain>
    </source>
</reference>
<dbReference type="Proteomes" id="UP000024329">
    <property type="component" value="Unassembled WGS sequence"/>
</dbReference>
<dbReference type="RefSeq" id="WP_236727452.1">
    <property type="nucleotide sequence ID" value="NZ_JFYZ01000040.1"/>
</dbReference>
<name>A0A031JNQ8_9SPHN</name>
<evidence type="ECO:0000313" key="2">
    <source>
        <dbReference type="Proteomes" id="UP000024329"/>
    </source>
</evidence>
<dbReference type="SUPFAM" id="SSF46785">
    <property type="entry name" value="Winged helix' DNA-binding domain"/>
    <property type="match status" value="1"/>
</dbReference>
<dbReference type="EMBL" id="JFYZ01000040">
    <property type="protein sequence ID" value="EZP74913.1"/>
    <property type="molecule type" value="Genomic_DNA"/>
</dbReference>